<gene>
    <name evidence="2" type="ORF">AFUS01_LOCUS26251</name>
</gene>
<evidence type="ECO:0000313" key="3">
    <source>
        <dbReference type="Proteomes" id="UP000708208"/>
    </source>
</evidence>
<accession>A0A8J2L518</accession>
<sequence length="226" mass="25737">MDQNSLLTVLALFVLLFQSASSASVGGDNSIKKDLTPRGSEYQEKIKEFKYIVSGFDYEYRPVIIMNWGKWDVIWLANHTNEKNQVIKNFEQLIEEIDSGVFVRKFDKFLPIGSNYTNNQFVIILNYYGFDFRTTYNPAAAKLILRMLAEMQGIIVHIAYGVVINANPVVNQVLAMAKPLAGNFLAKFDIYGSNSDKWIPRIRTPNPITPITSCCSITSYQQRRIS</sequence>
<keyword evidence="1" id="KW-0732">Signal</keyword>
<keyword evidence="3" id="KW-1185">Reference proteome</keyword>
<evidence type="ECO:0000256" key="1">
    <source>
        <dbReference type="SAM" id="SignalP"/>
    </source>
</evidence>
<feature type="signal peptide" evidence="1">
    <location>
        <begin position="1"/>
        <end position="22"/>
    </location>
</feature>
<protein>
    <submittedName>
        <fullName evidence="2">Uncharacterized protein</fullName>
    </submittedName>
</protein>
<comment type="caution">
    <text evidence="2">The sequence shown here is derived from an EMBL/GenBank/DDBJ whole genome shotgun (WGS) entry which is preliminary data.</text>
</comment>
<reference evidence="2" key="1">
    <citation type="submission" date="2021-06" db="EMBL/GenBank/DDBJ databases">
        <authorList>
            <person name="Hodson N. C."/>
            <person name="Mongue J. A."/>
            <person name="Jaron S. K."/>
        </authorList>
    </citation>
    <scope>NUCLEOTIDE SEQUENCE</scope>
</reference>
<feature type="chain" id="PRO_5035257633" evidence="1">
    <location>
        <begin position="23"/>
        <end position="226"/>
    </location>
</feature>
<dbReference type="EMBL" id="CAJVCH010347396">
    <property type="protein sequence ID" value="CAG7815584.1"/>
    <property type="molecule type" value="Genomic_DNA"/>
</dbReference>
<dbReference type="Proteomes" id="UP000708208">
    <property type="component" value="Unassembled WGS sequence"/>
</dbReference>
<dbReference type="AlphaFoldDB" id="A0A8J2L518"/>
<organism evidence="2 3">
    <name type="scientific">Allacma fusca</name>
    <dbReference type="NCBI Taxonomy" id="39272"/>
    <lineage>
        <taxon>Eukaryota</taxon>
        <taxon>Metazoa</taxon>
        <taxon>Ecdysozoa</taxon>
        <taxon>Arthropoda</taxon>
        <taxon>Hexapoda</taxon>
        <taxon>Collembola</taxon>
        <taxon>Symphypleona</taxon>
        <taxon>Sminthuridae</taxon>
        <taxon>Allacma</taxon>
    </lineage>
</organism>
<evidence type="ECO:0000313" key="2">
    <source>
        <dbReference type="EMBL" id="CAG7815584.1"/>
    </source>
</evidence>
<dbReference type="OrthoDB" id="75724at2759"/>
<name>A0A8J2L518_9HEXA</name>
<proteinExistence type="predicted"/>